<comment type="similarity">
    <text evidence="1">Belongs to the protein-tyrosine phosphatase family. Non-receptor class CDC14 subfamily.</text>
</comment>
<dbReference type="OrthoDB" id="266663at2759"/>
<keyword evidence="3" id="KW-0378">Hydrolase</keyword>
<organism evidence="6 7">
    <name type="scientific">Reticulomyxa filosa</name>
    <dbReference type="NCBI Taxonomy" id="46433"/>
    <lineage>
        <taxon>Eukaryota</taxon>
        <taxon>Sar</taxon>
        <taxon>Rhizaria</taxon>
        <taxon>Retaria</taxon>
        <taxon>Foraminifera</taxon>
        <taxon>Monothalamids</taxon>
        <taxon>Reticulomyxidae</taxon>
        <taxon>Reticulomyxa</taxon>
    </lineage>
</organism>
<proteinExistence type="inferred from homology"/>
<dbReference type="PROSITE" id="PS50056">
    <property type="entry name" value="TYR_PHOSPHATASE_2"/>
    <property type="match status" value="1"/>
</dbReference>
<dbReference type="SUPFAM" id="SSF52799">
    <property type="entry name" value="(Phosphotyrosine protein) phosphatases II"/>
    <property type="match status" value="1"/>
</dbReference>
<dbReference type="EMBL" id="ASPP01027471">
    <property type="protein sequence ID" value="ETO06128.1"/>
    <property type="molecule type" value="Genomic_DNA"/>
</dbReference>
<accession>X6LW02</accession>
<dbReference type="InterPro" id="IPR016130">
    <property type="entry name" value="Tyr_Pase_AS"/>
</dbReference>
<sequence length="185" mass="20865">MIESAQRKNNSTLFFFVILFEQVVIESSKLKISIQQSFYFFESVVHNIMLHKLFSTQKGIAQLGKGENGSSAGEENYMGEKTLKVQKHIIKKKVKRALPFRSASMGLCMYKSRRHDHFLNKKCYDNAVWTNEGFAHYDLYFVDGTTSSLAIVQQFLRICKTAKGAIAVHCKAGLGRTGTLIAATL</sequence>
<comment type="caution">
    <text evidence="6">The sequence shown here is derived from an EMBL/GenBank/DDBJ whole genome shotgun (WGS) entry which is preliminary data.</text>
</comment>
<dbReference type="InterPro" id="IPR000387">
    <property type="entry name" value="Tyr_Pase_dom"/>
</dbReference>
<evidence type="ECO:0000313" key="7">
    <source>
        <dbReference type="Proteomes" id="UP000023152"/>
    </source>
</evidence>
<dbReference type="InterPro" id="IPR050561">
    <property type="entry name" value="PTP"/>
</dbReference>
<reference evidence="6 7" key="1">
    <citation type="journal article" date="2013" name="Curr. Biol.">
        <title>The Genome of the Foraminiferan Reticulomyxa filosa.</title>
        <authorList>
            <person name="Glockner G."/>
            <person name="Hulsmann N."/>
            <person name="Schleicher M."/>
            <person name="Noegel A.A."/>
            <person name="Eichinger L."/>
            <person name="Gallinger C."/>
            <person name="Pawlowski J."/>
            <person name="Sierra R."/>
            <person name="Euteneuer U."/>
            <person name="Pillet L."/>
            <person name="Moustafa A."/>
            <person name="Platzer M."/>
            <person name="Groth M."/>
            <person name="Szafranski K."/>
            <person name="Schliwa M."/>
        </authorList>
    </citation>
    <scope>NUCLEOTIDE SEQUENCE [LARGE SCALE GENOMIC DNA]</scope>
</reference>
<evidence type="ECO:0000256" key="1">
    <source>
        <dbReference type="ARBA" id="ARBA00007315"/>
    </source>
</evidence>
<dbReference type="AlphaFoldDB" id="X6LW02"/>
<keyword evidence="7" id="KW-1185">Reference proteome</keyword>
<evidence type="ECO:0000256" key="4">
    <source>
        <dbReference type="ARBA" id="ARBA00022912"/>
    </source>
</evidence>
<evidence type="ECO:0000313" key="6">
    <source>
        <dbReference type="EMBL" id="ETO06128.1"/>
    </source>
</evidence>
<dbReference type="PANTHER" id="PTHR23339">
    <property type="entry name" value="TYROSINE SPECIFIC PROTEIN PHOSPHATASE AND DUAL SPECIFICITY PROTEIN PHOSPHATASE"/>
    <property type="match status" value="1"/>
</dbReference>
<dbReference type="FunFam" id="3.90.190.10:FF:000006">
    <property type="entry name" value="Dual specificity protein phosphatase CDC14B"/>
    <property type="match status" value="1"/>
</dbReference>
<gene>
    <name evidence="6" type="ORF">RFI_31268</name>
</gene>
<dbReference type="GO" id="GO:0004725">
    <property type="term" value="F:protein tyrosine phosphatase activity"/>
    <property type="evidence" value="ECO:0007669"/>
    <property type="project" value="UniProtKB-EC"/>
</dbReference>
<evidence type="ECO:0000256" key="3">
    <source>
        <dbReference type="ARBA" id="ARBA00022801"/>
    </source>
</evidence>
<dbReference type="Pfam" id="PF22785">
    <property type="entry name" value="Tc-R-P"/>
    <property type="match status" value="1"/>
</dbReference>
<dbReference type="Gene3D" id="3.90.190.10">
    <property type="entry name" value="Protein tyrosine phosphatase superfamily"/>
    <property type="match status" value="1"/>
</dbReference>
<name>X6LW02_RETFI</name>
<protein>
    <recommendedName>
        <fullName evidence="2">protein-tyrosine-phosphatase</fullName>
        <ecNumber evidence="2">3.1.3.48</ecNumber>
    </recommendedName>
</protein>
<keyword evidence="4" id="KW-0904">Protein phosphatase</keyword>
<dbReference type="EC" id="3.1.3.48" evidence="2"/>
<feature type="domain" description="Tyrosine specific protein phosphatases" evidence="5">
    <location>
        <begin position="153"/>
        <end position="185"/>
    </location>
</feature>
<dbReference type="PROSITE" id="PS00383">
    <property type="entry name" value="TYR_PHOSPHATASE_1"/>
    <property type="match status" value="1"/>
</dbReference>
<dbReference type="Proteomes" id="UP000023152">
    <property type="component" value="Unassembled WGS sequence"/>
</dbReference>
<evidence type="ECO:0000259" key="5">
    <source>
        <dbReference type="PROSITE" id="PS50056"/>
    </source>
</evidence>
<evidence type="ECO:0000256" key="2">
    <source>
        <dbReference type="ARBA" id="ARBA00013064"/>
    </source>
</evidence>
<dbReference type="InterPro" id="IPR029021">
    <property type="entry name" value="Prot-tyrosine_phosphatase-like"/>
</dbReference>